<comment type="subcellular location">
    <subcellularLocation>
        <location evidence="1">Cell membrane</location>
        <topology evidence="1">Multi-pass membrane protein</topology>
    </subcellularLocation>
</comment>
<evidence type="ECO:0000313" key="9">
    <source>
        <dbReference type="Proteomes" id="UP000199317"/>
    </source>
</evidence>
<dbReference type="AlphaFoldDB" id="A0A1H0QDS4"/>
<evidence type="ECO:0000256" key="7">
    <source>
        <dbReference type="SAM" id="Phobius"/>
    </source>
</evidence>
<dbReference type="Pfam" id="PF01312">
    <property type="entry name" value="Bac_export_2"/>
    <property type="match status" value="1"/>
</dbReference>
<dbReference type="GO" id="GO:0005886">
    <property type="term" value="C:plasma membrane"/>
    <property type="evidence" value="ECO:0007669"/>
    <property type="project" value="UniProtKB-SubCell"/>
</dbReference>
<dbReference type="PRINTS" id="PR00950">
    <property type="entry name" value="TYPE3IMSPROT"/>
</dbReference>
<evidence type="ECO:0000256" key="4">
    <source>
        <dbReference type="ARBA" id="ARBA00022692"/>
    </source>
</evidence>
<evidence type="ECO:0000256" key="6">
    <source>
        <dbReference type="ARBA" id="ARBA00023136"/>
    </source>
</evidence>
<feature type="transmembrane region" description="Helical" evidence="7">
    <location>
        <begin position="183"/>
        <end position="205"/>
    </location>
</feature>
<dbReference type="PANTHER" id="PTHR30531:SF12">
    <property type="entry name" value="FLAGELLAR BIOSYNTHETIC PROTEIN FLHB"/>
    <property type="match status" value="1"/>
</dbReference>
<dbReference type="RefSeq" id="WP_092833542.1">
    <property type="nucleotide sequence ID" value="NZ_CP028290.1"/>
</dbReference>
<dbReference type="Gene3D" id="3.40.1690.10">
    <property type="entry name" value="secretion proteins EscU"/>
    <property type="match status" value="1"/>
</dbReference>
<evidence type="ECO:0000256" key="5">
    <source>
        <dbReference type="ARBA" id="ARBA00022989"/>
    </source>
</evidence>
<dbReference type="OrthoDB" id="9807950at2"/>
<protein>
    <submittedName>
        <fullName evidence="8">Type III secretion protein U</fullName>
    </submittedName>
</protein>
<proteinExistence type="inferred from homology"/>
<evidence type="ECO:0000256" key="2">
    <source>
        <dbReference type="ARBA" id="ARBA00010690"/>
    </source>
</evidence>
<accession>A0A1H0QDS4</accession>
<organism evidence="8 9">
    <name type="scientific">Paracidovorax cattleyae</name>
    <dbReference type="NCBI Taxonomy" id="80868"/>
    <lineage>
        <taxon>Bacteria</taxon>
        <taxon>Pseudomonadati</taxon>
        <taxon>Pseudomonadota</taxon>
        <taxon>Betaproteobacteria</taxon>
        <taxon>Burkholderiales</taxon>
        <taxon>Comamonadaceae</taxon>
        <taxon>Paracidovorax</taxon>
    </lineage>
</organism>
<keyword evidence="4 7" id="KW-0812">Transmembrane</keyword>
<keyword evidence="5 7" id="KW-1133">Transmembrane helix</keyword>
<dbReference type="InterPro" id="IPR006135">
    <property type="entry name" value="T3SS_substrate_exporter"/>
</dbReference>
<feature type="transmembrane region" description="Helical" evidence="7">
    <location>
        <begin position="28"/>
        <end position="49"/>
    </location>
</feature>
<keyword evidence="6 7" id="KW-0472">Membrane</keyword>
<dbReference type="NCBIfam" id="TIGR01404">
    <property type="entry name" value="FlhB_rel_III"/>
    <property type="match status" value="1"/>
</dbReference>
<evidence type="ECO:0000256" key="1">
    <source>
        <dbReference type="ARBA" id="ARBA00004651"/>
    </source>
</evidence>
<gene>
    <name evidence="8" type="ORF">SAMN04489708_10839</name>
</gene>
<keyword evidence="3" id="KW-1003">Cell membrane</keyword>
<dbReference type="SUPFAM" id="SSF160544">
    <property type="entry name" value="EscU C-terminal domain-like"/>
    <property type="match status" value="1"/>
</dbReference>
<name>A0A1H0QDS4_9BURK</name>
<reference evidence="9" key="1">
    <citation type="submission" date="2016-10" db="EMBL/GenBank/DDBJ databases">
        <authorList>
            <person name="Varghese N."/>
            <person name="Submissions S."/>
        </authorList>
    </citation>
    <scope>NUCLEOTIDE SEQUENCE [LARGE SCALE GENOMIC DNA]</scope>
    <source>
        <strain evidence="9">DSM 17101</strain>
    </source>
</reference>
<dbReference type="InterPro" id="IPR006307">
    <property type="entry name" value="BsaZ-like"/>
</dbReference>
<dbReference type="InterPro" id="IPR029025">
    <property type="entry name" value="T3SS_substrate_exporter_C"/>
</dbReference>
<dbReference type="Proteomes" id="UP000199317">
    <property type="component" value="Unassembled WGS sequence"/>
</dbReference>
<comment type="similarity">
    <text evidence="2">Belongs to the type III secretion exporter family.</text>
</comment>
<dbReference type="PANTHER" id="PTHR30531">
    <property type="entry name" value="FLAGELLAR BIOSYNTHETIC PROTEIN FLHB"/>
    <property type="match status" value="1"/>
</dbReference>
<evidence type="ECO:0000313" key="8">
    <source>
        <dbReference type="EMBL" id="SDP14859.1"/>
    </source>
</evidence>
<dbReference type="EMBL" id="FNJL01000008">
    <property type="protein sequence ID" value="SDP14859.1"/>
    <property type="molecule type" value="Genomic_DNA"/>
</dbReference>
<feature type="transmembrane region" description="Helical" evidence="7">
    <location>
        <begin position="83"/>
        <end position="103"/>
    </location>
</feature>
<dbReference type="GO" id="GO:0009306">
    <property type="term" value="P:protein secretion"/>
    <property type="evidence" value="ECO:0007669"/>
    <property type="project" value="InterPro"/>
</dbReference>
<feature type="transmembrane region" description="Helical" evidence="7">
    <location>
        <begin position="147"/>
        <end position="171"/>
    </location>
</feature>
<evidence type="ECO:0000256" key="3">
    <source>
        <dbReference type="ARBA" id="ARBA00022475"/>
    </source>
</evidence>
<sequence>MSEKTEEPTAKKLKDARKKGQTTKSQDLVAGAVLGAALLVLTGAGPLLYDRVRRIVTTALEQGMRVHGTQELLALLSSMALDGMVVAFGMVIVSVLVAVLALLPQVGFMITFEPLTPKFESLNPAEGLKKMFNARSLVEFAKSVFKAFLFGAVLWHIVTGLIPLLVGSVYLTPEASGQIAWSALLHLFSFAFLVFLVIGPLDFGLQHWLFIRDQRMSKDDVKRENKDSEGDPHLKGHLKSLREEMATSPPQDRVPGATVVVTNPTHYAVALRYEAGATPLPIVVAKGMDEQAAVIRGLAAMHHIPLIANPPLARALHKLPLDQPIPEELFEAVSVVLRWVAELDRLGGGSPR</sequence>
<keyword evidence="9" id="KW-1185">Reference proteome</keyword>